<keyword evidence="7" id="KW-0927">Auxin signaling pathway</keyword>
<evidence type="ECO:0000256" key="5">
    <source>
        <dbReference type="ARBA" id="ARBA00022475"/>
    </source>
</evidence>
<proteinExistence type="inferred from homology"/>
<feature type="compositionally biased region" description="Acidic residues" evidence="8">
    <location>
        <begin position="288"/>
        <end position="298"/>
    </location>
</feature>
<name>A0A9Q0FIP7_9ROSI</name>
<evidence type="ECO:0000256" key="1">
    <source>
        <dbReference type="ARBA" id="ARBA00002281"/>
    </source>
</evidence>
<comment type="subcellular location">
    <subcellularLocation>
        <location evidence="2">Cell membrane</location>
    </subcellularLocation>
</comment>
<reference evidence="9" key="1">
    <citation type="submission" date="2022-02" db="EMBL/GenBank/DDBJ databases">
        <authorList>
            <person name="Henning P.M."/>
            <person name="McCubbin A.G."/>
            <person name="Shore J.S."/>
        </authorList>
    </citation>
    <scope>NUCLEOTIDE SEQUENCE</scope>
    <source>
        <strain evidence="9">F60SS</strain>
        <tissue evidence="9">Leaves</tissue>
    </source>
</reference>
<dbReference type="InterPro" id="IPR039621">
    <property type="entry name" value="BG1-like"/>
</dbReference>
<reference evidence="9" key="2">
    <citation type="journal article" date="2023" name="Plants (Basel)">
        <title>Annotation of the Turnera subulata (Passifloraceae) Draft Genome Reveals the S-Locus Evolved after the Divergence of Turneroideae from Passifloroideae in a Stepwise Manner.</title>
        <authorList>
            <person name="Henning P.M."/>
            <person name="Roalson E.H."/>
            <person name="Mir W."/>
            <person name="McCubbin A.G."/>
            <person name="Shore J.S."/>
        </authorList>
    </citation>
    <scope>NUCLEOTIDE SEQUENCE</scope>
    <source>
        <strain evidence="9">F60SS</strain>
    </source>
</reference>
<comment type="similarity">
    <text evidence="3">Belongs to the BIG GRAIN 1 (BG1) plant protein family.</text>
</comment>
<sequence length="336" mass="38241">MSIITGVSDTAKVYKKWCHRRKDSDELDVFEAARYFSGQNEASSGYHNEYGATYADQKDDKHYTWRRSGGRMSLDVVSSSSSSISNIHPLAQVQQTHHHIVVDKQQILKEKKHYKQPSSPGARLASFLNSLFSQSGSRKKKSKPTTRTQSMKDHEEGEESPDGRRKRRSSISHFRSSWSTATKSHDHRYTSPSGFRTPPPAYNSHTPTKSFRDTIISDHHHKHQVSKSKHAPNLKEQGGLEDLSWLDDKLKLLHAFSSDNNNNNNSKYRTRTSRTHRDDRRQSKDKDANDDDEDDTDSSSDLFELQNYDLGLFSTGLPVYETTHMGSIKIPNAATS</sequence>
<evidence type="ECO:0000256" key="3">
    <source>
        <dbReference type="ARBA" id="ARBA00010067"/>
    </source>
</evidence>
<gene>
    <name evidence="9" type="ORF">Tsubulata_023220</name>
</gene>
<evidence type="ECO:0000256" key="7">
    <source>
        <dbReference type="ARBA" id="ARBA00023294"/>
    </source>
</evidence>
<evidence type="ECO:0008006" key="11">
    <source>
        <dbReference type="Google" id="ProtNLM"/>
    </source>
</evidence>
<feature type="region of interest" description="Disordered" evidence="8">
    <location>
        <begin position="256"/>
        <end position="300"/>
    </location>
</feature>
<comment type="caution">
    <text evidence="9">The sequence shown here is derived from an EMBL/GenBank/DDBJ whole genome shotgun (WGS) entry which is preliminary data.</text>
</comment>
<keyword evidence="6" id="KW-0472">Membrane</keyword>
<evidence type="ECO:0000256" key="8">
    <source>
        <dbReference type="SAM" id="MobiDB-lite"/>
    </source>
</evidence>
<evidence type="ECO:0000256" key="4">
    <source>
        <dbReference type="ARBA" id="ARBA00022448"/>
    </source>
</evidence>
<dbReference type="GO" id="GO:0009734">
    <property type="term" value="P:auxin-activated signaling pathway"/>
    <property type="evidence" value="ECO:0007669"/>
    <property type="project" value="UniProtKB-KW"/>
</dbReference>
<evidence type="ECO:0000256" key="6">
    <source>
        <dbReference type="ARBA" id="ARBA00023136"/>
    </source>
</evidence>
<keyword evidence="4" id="KW-0813">Transport</keyword>
<dbReference type="GO" id="GO:0005886">
    <property type="term" value="C:plasma membrane"/>
    <property type="evidence" value="ECO:0007669"/>
    <property type="project" value="UniProtKB-SubCell"/>
</dbReference>
<comment type="function">
    <text evidence="1">Involved in auxin transport. Regulator of the auxin signaling pathway.</text>
</comment>
<dbReference type="Proteomes" id="UP001141552">
    <property type="component" value="Unassembled WGS sequence"/>
</dbReference>
<evidence type="ECO:0000313" key="9">
    <source>
        <dbReference type="EMBL" id="KAJ4831425.1"/>
    </source>
</evidence>
<evidence type="ECO:0000256" key="2">
    <source>
        <dbReference type="ARBA" id="ARBA00004236"/>
    </source>
</evidence>
<evidence type="ECO:0000313" key="10">
    <source>
        <dbReference type="Proteomes" id="UP001141552"/>
    </source>
</evidence>
<keyword evidence="10" id="KW-1185">Reference proteome</keyword>
<dbReference type="PANTHER" id="PTHR33541">
    <property type="entry name" value="PROTEIN BIG GRAIN 1-LIKE A-RELATED"/>
    <property type="match status" value="1"/>
</dbReference>
<keyword evidence="5" id="KW-1003">Cell membrane</keyword>
<protein>
    <recommendedName>
        <fullName evidence="11">Protein BIG GRAIN 1-like E</fullName>
    </recommendedName>
</protein>
<dbReference type="OrthoDB" id="1871242at2759"/>
<dbReference type="PANTHER" id="PTHR33541:SF11">
    <property type="entry name" value="PROTEIN BIG GRAIN 1-LIKE E"/>
    <property type="match status" value="1"/>
</dbReference>
<feature type="compositionally biased region" description="Basic and acidic residues" evidence="8">
    <location>
        <begin position="275"/>
        <end position="287"/>
    </location>
</feature>
<organism evidence="9 10">
    <name type="scientific">Turnera subulata</name>
    <dbReference type="NCBI Taxonomy" id="218843"/>
    <lineage>
        <taxon>Eukaryota</taxon>
        <taxon>Viridiplantae</taxon>
        <taxon>Streptophyta</taxon>
        <taxon>Embryophyta</taxon>
        <taxon>Tracheophyta</taxon>
        <taxon>Spermatophyta</taxon>
        <taxon>Magnoliopsida</taxon>
        <taxon>eudicotyledons</taxon>
        <taxon>Gunneridae</taxon>
        <taxon>Pentapetalae</taxon>
        <taxon>rosids</taxon>
        <taxon>fabids</taxon>
        <taxon>Malpighiales</taxon>
        <taxon>Passifloraceae</taxon>
        <taxon>Turnera</taxon>
    </lineage>
</organism>
<dbReference type="EMBL" id="JAKUCV010005373">
    <property type="protein sequence ID" value="KAJ4831425.1"/>
    <property type="molecule type" value="Genomic_DNA"/>
</dbReference>
<dbReference type="AlphaFoldDB" id="A0A9Q0FIP7"/>
<feature type="region of interest" description="Disordered" evidence="8">
    <location>
        <begin position="133"/>
        <end position="210"/>
    </location>
</feature>
<accession>A0A9Q0FIP7</accession>